<dbReference type="EMBL" id="CP023445">
    <property type="protein sequence ID" value="ATE57016.1"/>
    <property type="molecule type" value="Genomic_DNA"/>
</dbReference>
<dbReference type="AlphaFoldDB" id="A0A290ZDD7"/>
<evidence type="ECO:0000256" key="1">
    <source>
        <dbReference type="SAM" id="MobiDB-lite"/>
    </source>
</evidence>
<evidence type="ECO:0000313" key="3">
    <source>
        <dbReference type="EMBL" id="ATE57016.1"/>
    </source>
</evidence>
<feature type="region of interest" description="Disordered" evidence="1">
    <location>
        <begin position="37"/>
        <end position="67"/>
    </location>
</feature>
<keyword evidence="2" id="KW-0732">Signal</keyword>
<proteinExistence type="predicted"/>
<dbReference type="PROSITE" id="PS51257">
    <property type="entry name" value="PROKAR_LIPOPROTEIN"/>
    <property type="match status" value="1"/>
</dbReference>
<feature type="chain" id="PRO_5012448631" description="DUF3558 domain-containing protein" evidence="2">
    <location>
        <begin position="28"/>
        <end position="342"/>
    </location>
</feature>
<feature type="signal peptide" evidence="2">
    <location>
        <begin position="1"/>
        <end position="27"/>
    </location>
</feature>
<keyword evidence="4" id="KW-1185">Reference proteome</keyword>
<evidence type="ECO:0000256" key="2">
    <source>
        <dbReference type="SAM" id="SignalP"/>
    </source>
</evidence>
<sequence>MQFVHRSAAVLCALLLVVAGCSGTDLAKHSPYPRETLDAGAANSADENGGSTDEGVPPGSVGTPVSAEFSGEKLRATDVCKLVDETVLRKHGTPAELTGNNFGECSNYMKDKAGKSLSVTLAFRSSSALYAKSDKRIEGLKLGENVLEGQACFVSGVFQDEPPMDLTAQISYKSENNCEIGRELLSAAIKRVKAGSALRTNPKGSLASVDPCRAPDPAVVEAAINASGSNVLEIPLGLPTCSWSSRERSLMLAFQQVAVAPRKLPGDKTVDVDLGGGVTGRKLDESGSAFPSCKIEWTHRDLGAGGAEVARLTTSGSKEVQYDRCETVTTVAKALVAKLPRG</sequence>
<accession>A0A290ZDD7</accession>
<organism evidence="3 4">
    <name type="scientific">Actinosynnema pretiosum</name>
    <dbReference type="NCBI Taxonomy" id="42197"/>
    <lineage>
        <taxon>Bacteria</taxon>
        <taxon>Bacillati</taxon>
        <taxon>Actinomycetota</taxon>
        <taxon>Actinomycetes</taxon>
        <taxon>Pseudonocardiales</taxon>
        <taxon>Pseudonocardiaceae</taxon>
        <taxon>Actinosynnema</taxon>
    </lineage>
</organism>
<dbReference type="KEGG" id="apre:CNX65_30095"/>
<reference evidence="3" key="1">
    <citation type="submission" date="2017-09" db="EMBL/GenBank/DDBJ databases">
        <title>Complete Genome Sequence of ansamitocin-producing Bacterium Actinosynnema pretiosum X47.</title>
        <authorList>
            <person name="Cao G."/>
            <person name="Zong G."/>
            <person name="Zhong C."/>
            <person name="Fu J."/>
        </authorList>
    </citation>
    <scope>NUCLEOTIDE SEQUENCE [LARGE SCALE GENOMIC DNA]</scope>
    <source>
        <strain evidence="3">X47</strain>
    </source>
</reference>
<evidence type="ECO:0008006" key="5">
    <source>
        <dbReference type="Google" id="ProtNLM"/>
    </source>
</evidence>
<evidence type="ECO:0000313" key="4">
    <source>
        <dbReference type="Proteomes" id="UP000218505"/>
    </source>
</evidence>
<protein>
    <recommendedName>
        <fullName evidence="5">DUF3558 domain-containing protein</fullName>
    </recommendedName>
</protein>
<dbReference type="Proteomes" id="UP000218505">
    <property type="component" value="Chromosome"/>
</dbReference>
<gene>
    <name evidence="3" type="ORF">CNX65_30095</name>
</gene>
<name>A0A290ZDD7_9PSEU</name>